<feature type="region of interest" description="Disordered" evidence="9">
    <location>
        <begin position="572"/>
        <end position="598"/>
    </location>
</feature>
<dbReference type="GeneID" id="114590746"/>
<feature type="region of interest" description="Disordered" evidence="9">
    <location>
        <begin position="397"/>
        <end position="422"/>
    </location>
</feature>
<dbReference type="RefSeq" id="XP_028573007.1">
    <property type="nucleotide sequence ID" value="XM_028717174.1"/>
</dbReference>
<dbReference type="GO" id="GO:0005944">
    <property type="term" value="C:phosphatidylinositol 3-kinase complex, class IB"/>
    <property type="evidence" value="ECO:0007669"/>
    <property type="project" value="InterPro"/>
</dbReference>
<evidence type="ECO:0000256" key="1">
    <source>
        <dbReference type="ARBA" id="ARBA00004123"/>
    </source>
</evidence>
<keyword evidence="7" id="KW-0539">Nucleus</keyword>
<dbReference type="GO" id="GO:0007186">
    <property type="term" value="P:G protein-coupled receptor signaling pathway"/>
    <property type="evidence" value="ECO:0007669"/>
    <property type="project" value="TreeGrafter"/>
</dbReference>
<feature type="compositionally biased region" description="Basic and acidic residues" evidence="9">
    <location>
        <begin position="412"/>
        <end position="422"/>
    </location>
</feature>
<evidence type="ECO:0000256" key="2">
    <source>
        <dbReference type="ARBA" id="ARBA00004202"/>
    </source>
</evidence>
<dbReference type="Proteomes" id="UP000472272">
    <property type="component" value="Chromosome 2"/>
</dbReference>
<evidence type="ECO:0000313" key="11">
    <source>
        <dbReference type="Proteomes" id="UP000472272"/>
    </source>
</evidence>
<keyword evidence="6" id="KW-0472">Membrane</keyword>
<dbReference type="Pfam" id="PF10486">
    <property type="entry name" value="PI3K_1B_p101"/>
    <property type="match status" value="1"/>
</dbReference>
<reference evidence="10 11" key="1">
    <citation type="journal article" date="2019" name="Proc. Natl. Acad. Sci. U.S.A.">
        <title>Regulatory changes in pterin and carotenoid genes underlie balanced color polymorphisms in the wall lizard.</title>
        <authorList>
            <person name="Andrade P."/>
            <person name="Pinho C."/>
            <person name="Perez I de Lanuza G."/>
            <person name="Afonso S."/>
            <person name="Brejcha J."/>
            <person name="Rubin C.J."/>
            <person name="Wallerman O."/>
            <person name="Pereira P."/>
            <person name="Sabatino S.J."/>
            <person name="Bellati A."/>
            <person name="Pellitteri-Rosa D."/>
            <person name="Bosakova Z."/>
            <person name="Bunikis I."/>
            <person name="Carretero M.A."/>
            <person name="Feiner N."/>
            <person name="Marsik P."/>
            <person name="Pauperio F."/>
            <person name="Salvi D."/>
            <person name="Soler L."/>
            <person name="While G.M."/>
            <person name="Uller T."/>
            <person name="Font E."/>
            <person name="Andersson L."/>
            <person name="Carneiro M."/>
        </authorList>
    </citation>
    <scope>NUCLEOTIDE SEQUENCE</scope>
</reference>
<evidence type="ECO:0000313" key="10">
    <source>
        <dbReference type="Ensembl" id="ENSPMRP00000024206.1"/>
    </source>
</evidence>
<dbReference type="GO" id="GO:0005634">
    <property type="term" value="C:nucleus"/>
    <property type="evidence" value="ECO:0007669"/>
    <property type="project" value="UniProtKB-SubCell"/>
</dbReference>
<dbReference type="GO" id="GO:0046935">
    <property type="term" value="F:1-phosphatidylinositol-3-kinase regulator activity"/>
    <property type="evidence" value="ECO:0007669"/>
    <property type="project" value="InterPro"/>
</dbReference>
<dbReference type="RefSeq" id="XP_028573006.1">
    <property type="nucleotide sequence ID" value="XM_028717173.1"/>
</dbReference>
<dbReference type="OMA" id="VLCQHSL"/>
<evidence type="ECO:0000256" key="9">
    <source>
        <dbReference type="SAM" id="MobiDB-lite"/>
    </source>
</evidence>
<reference evidence="10" key="2">
    <citation type="submission" date="2025-08" db="UniProtKB">
        <authorList>
            <consortium name="Ensembl"/>
        </authorList>
    </citation>
    <scope>IDENTIFICATION</scope>
</reference>
<sequence length="883" mass="98533">MQHTTCTEDRIHHALERCLHGLSRSTFSASTWTAGLCLNCWSLQELVSRDAGNYLILLEKILQKTQEVQEKCNYDLFAPLALLFSSAVMCTPHFPSESDFLLRAMRTYRDFLTWPVPYCNICQELLTFISNELKAPGISFQRLVRAEQGLSAKSCESSIVTVLLLNPSEVDGEFLSVAEKLSTAEHSQHTVLVTLLEHIYQANFGTKCDLPRLREVLKLKPLEKLMEIFASTTEAQELAAATSNDLSMAKEQLESALLEIAKAAGLPEITGEVQPCKLHLIPIPVARCYTYRWDKDNFDILNEVLDKEGHFPKPVVLEDEEEEEEEEADGYCPERTSLLTSLAAVSKESVYSVLSEVSPRDSQAPVLSALSKDSELLLASKNSLKTFVSSLKDYTDSGYVEDSDESSLEPMGRLDPKEEKASPRHRYRLSNRIIKLFKSKSQLILGRELRDVSEVASLSLPLRRAESLYNPVVKERIPTRSRRAHSLPQHALSATLFQTRVPQNACVQRRPFLSCDEDTKVSTLRVVVFGSDRISGKVARAYSSLKSQESSCPWLTRYFKLQFYYVPVKRSGSTSSALTYPPPSPGDPHSRSCGSMDPSLAGLESSTNDISVYIGMLDPWYERNVLGLMNLPTNVLCQQSAKPEGEPLEDTAEQLPILADMILYYCRFATRPVLLQVYQVELTFIGGQTRTEIFIHSLELGHSAATRAIKASGPGCKRLGIDGDREAIPLTLQIAYSKRAVSGRSRWNDIQKVCTTINLSKTCKKQEELDSKTECLTLTATEVIKRQSSKSKKSFNQQISVSQMKVDKVQIIGVNCSFAVCLDQDEKKILQSVTRCEVSACYKPKISEPCIEENPCSLLPTQNSSDFCSLLCLPIATFSGALP</sequence>
<gene>
    <name evidence="10" type="primary">PIK3R5</name>
</gene>
<dbReference type="PANTHER" id="PTHR15593:SF2">
    <property type="entry name" value="PHOSPHOINOSITIDE 3-KINASE REGULATORY SUBUNIT 5"/>
    <property type="match status" value="1"/>
</dbReference>
<evidence type="ECO:0000256" key="6">
    <source>
        <dbReference type="ARBA" id="ARBA00023136"/>
    </source>
</evidence>
<evidence type="ECO:0000256" key="4">
    <source>
        <dbReference type="ARBA" id="ARBA00022475"/>
    </source>
</evidence>
<comment type="subcellular location">
    <subcellularLocation>
        <location evidence="2">Cell membrane</location>
        <topology evidence="2">Peripheral membrane protein</topology>
    </subcellularLocation>
    <subcellularLocation>
        <location evidence="3">Cytoplasm</location>
    </subcellularLocation>
    <subcellularLocation>
        <location evidence="1">Nucleus</location>
    </subcellularLocation>
</comment>
<protein>
    <recommendedName>
        <fullName evidence="8">Phosphoinositide 3-kinase regulatory subunit 5</fullName>
    </recommendedName>
</protein>
<keyword evidence="5" id="KW-0963">Cytoplasm</keyword>
<dbReference type="GO" id="GO:0005886">
    <property type="term" value="C:plasma membrane"/>
    <property type="evidence" value="ECO:0007669"/>
    <property type="project" value="UniProtKB-SubCell"/>
</dbReference>
<dbReference type="GeneTree" id="ENSGT00530000063753"/>
<dbReference type="OrthoDB" id="9932678at2759"/>
<evidence type="ECO:0000256" key="5">
    <source>
        <dbReference type="ARBA" id="ARBA00022490"/>
    </source>
</evidence>
<dbReference type="KEGG" id="pmua:114590746"/>
<evidence type="ECO:0000256" key="8">
    <source>
        <dbReference type="ARBA" id="ARBA00040195"/>
    </source>
</evidence>
<proteinExistence type="predicted"/>
<dbReference type="AlphaFoldDB" id="A0A670JIC1"/>
<name>A0A670JIC1_PODMU</name>
<keyword evidence="11" id="KW-1185">Reference proteome</keyword>
<evidence type="ECO:0000256" key="3">
    <source>
        <dbReference type="ARBA" id="ARBA00004496"/>
    </source>
</evidence>
<accession>A0A670JIC1</accession>
<dbReference type="CTD" id="23533"/>
<evidence type="ECO:0000256" key="7">
    <source>
        <dbReference type="ARBA" id="ARBA00023242"/>
    </source>
</evidence>
<dbReference type="Ensembl" id="ENSPMRT00000025672.1">
    <property type="protein sequence ID" value="ENSPMRP00000024206.1"/>
    <property type="gene ID" value="ENSPMRG00000015646.1"/>
</dbReference>
<dbReference type="GO" id="GO:0005829">
    <property type="term" value="C:cytosol"/>
    <property type="evidence" value="ECO:0007669"/>
    <property type="project" value="Ensembl"/>
</dbReference>
<dbReference type="GO" id="GO:0034451">
    <property type="term" value="C:centriolar satellite"/>
    <property type="evidence" value="ECO:0007669"/>
    <property type="project" value="Ensembl"/>
</dbReference>
<dbReference type="InterPro" id="IPR019522">
    <property type="entry name" value="PIK3R5/6"/>
</dbReference>
<organism evidence="10 11">
    <name type="scientific">Podarcis muralis</name>
    <name type="common">Wall lizard</name>
    <name type="synonym">Lacerta muralis</name>
    <dbReference type="NCBI Taxonomy" id="64176"/>
    <lineage>
        <taxon>Eukaryota</taxon>
        <taxon>Metazoa</taxon>
        <taxon>Chordata</taxon>
        <taxon>Craniata</taxon>
        <taxon>Vertebrata</taxon>
        <taxon>Euteleostomi</taxon>
        <taxon>Lepidosauria</taxon>
        <taxon>Squamata</taxon>
        <taxon>Bifurcata</taxon>
        <taxon>Unidentata</taxon>
        <taxon>Episquamata</taxon>
        <taxon>Laterata</taxon>
        <taxon>Lacertibaenia</taxon>
        <taxon>Lacertidae</taxon>
        <taxon>Podarcis</taxon>
    </lineage>
</organism>
<dbReference type="PANTHER" id="PTHR15593">
    <property type="entry name" value="PHOSPHATIDYLINOSITOL 3-KINASE REGULATORY SUBUNIT"/>
    <property type="match status" value="1"/>
</dbReference>
<reference evidence="10" key="3">
    <citation type="submission" date="2025-09" db="UniProtKB">
        <authorList>
            <consortium name="Ensembl"/>
        </authorList>
    </citation>
    <scope>IDENTIFICATION</scope>
</reference>
<keyword evidence="4" id="KW-1003">Cell membrane</keyword>